<dbReference type="Gene3D" id="6.10.140.2220">
    <property type="match status" value="1"/>
</dbReference>
<proteinExistence type="predicted"/>
<evidence type="ECO:0000256" key="3">
    <source>
        <dbReference type="ARBA" id="ARBA00022833"/>
    </source>
</evidence>
<gene>
    <name evidence="6" type="ORF">CALMAC_LOCUS12535</name>
</gene>
<feature type="domain" description="MYND-type" evidence="5">
    <location>
        <begin position="140"/>
        <end position="176"/>
    </location>
</feature>
<sequence>MEDQVGVELGYLEECESWKLQSRFFPSKVGGKPAWVNLDFVPGADQLQCRRCKDPLIFLLQLYAPYDESAHIPKDISGRNFHRSLFVFICKNPQCHVRNNSDHIKVFRSSLPRSNKFYPYNAPEDKPDALFSMENWTKLCRLCGCFASKKCSRCRVADYCSRQHQVADWKQHKTECGSVFSERLSDLLFTEWEIVTEVEELDMQSNEMDQLSTFEQLKVNDVQGMENVSEDELTKYANTEEDKVFRKFQKQVRHNPDQVIRKECLPPIRSCFLRFFLATPLFCYRLYFRLLAELLTIIWNFLPPFLG</sequence>
<dbReference type="PROSITE" id="PS01360">
    <property type="entry name" value="ZF_MYND_1"/>
    <property type="match status" value="1"/>
</dbReference>
<protein>
    <recommendedName>
        <fullName evidence="5">MYND-type domain-containing protein</fullName>
    </recommendedName>
</protein>
<organism evidence="6 7">
    <name type="scientific">Callosobruchus maculatus</name>
    <name type="common">Southern cowpea weevil</name>
    <name type="synonym">Pulse bruchid</name>
    <dbReference type="NCBI Taxonomy" id="64391"/>
    <lineage>
        <taxon>Eukaryota</taxon>
        <taxon>Metazoa</taxon>
        <taxon>Ecdysozoa</taxon>
        <taxon>Arthropoda</taxon>
        <taxon>Hexapoda</taxon>
        <taxon>Insecta</taxon>
        <taxon>Pterygota</taxon>
        <taxon>Neoptera</taxon>
        <taxon>Endopterygota</taxon>
        <taxon>Coleoptera</taxon>
        <taxon>Polyphaga</taxon>
        <taxon>Cucujiformia</taxon>
        <taxon>Chrysomeloidea</taxon>
        <taxon>Chrysomelidae</taxon>
        <taxon>Bruchinae</taxon>
        <taxon>Bruchini</taxon>
        <taxon>Callosobruchus</taxon>
    </lineage>
</organism>
<dbReference type="Proteomes" id="UP000410492">
    <property type="component" value="Unassembled WGS sequence"/>
</dbReference>
<keyword evidence="2 4" id="KW-0863">Zinc-finger</keyword>
<dbReference type="AlphaFoldDB" id="A0A653CWX3"/>
<reference evidence="6 7" key="1">
    <citation type="submission" date="2019-01" db="EMBL/GenBank/DDBJ databases">
        <authorList>
            <person name="Sayadi A."/>
        </authorList>
    </citation>
    <scope>NUCLEOTIDE SEQUENCE [LARGE SCALE GENOMIC DNA]</scope>
</reference>
<dbReference type="PROSITE" id="PS50865">
    <property type="entry name" value="ZF_MYND_2"/>
    <property type="match status" value="1"/>
</dbReference>
<dbReference type="PANTHER" id="PTHR12298:SF4">
    <property type="entry name" value="PROGRAMMED CELL DEATH PROTEIN 2"/>
    <property type="match status" value="1"/>
</dbReference>
<accession>A0A653CWX3</accession>
<dbReference type="EMBL" id="CAACVG010009185">
    <property type="protein sequence ID" value="VEN52368.1"/>
    <property type="molecule type" value="Genomic_DNA"/>
</dbReference>
<evidence type="ECO:0000256" key="2">
    <source>
        <dbReference type="ARBA" id="ARBA00022771"/>
    </source>
</evidence>
<evidence type="ECO:0000313" key="6">
    <source>
        <dbReference type="EMBL" id="VEN52368.1"/>
    </source>
</evidence>
<keyword evidence="7" id="KW-1185">Reference proteome</keyword>
<name>A0A653CWX3_CALMS</name>
<evidence type="ECO:0000256" key="4">
    <source>
        <dbReference type="PROSITE-ProRule" id="PRU00134"/>
    </source>
</evidence>
<dbReference type="SUPFAM" id="SSF144232">
    <property type="entry name" value="HIT/MYND zinc finger-like"/>
    <property type="match status" value="1"/>
</dbReference>
<evidence type="ECO:0000313" key="7">
    <source>
        <dbReference type="Proteomes" id="UP000410492"/>
    </source>
</evidence>
<keyword evidence="3" id="KW-0862">Zinc</keyword>
<dbReference type="GO" id="GO:0008270">
    <property type="term" value="F:zinc ion binding"/>
    <property type="evidence" value="ECO:0007669"/>
    <property type="project" value="UniProtKB-KW"/>
</dbReference>
<dbReference type="Pfam" id="PF01753">
    <property type="entry name" value="zf-MYND"/>
    <property type="match status" value="1"/>
</dbReference>
<dbReference type="PANTHER" id="PTHR12298">
    <property type="entry name" value="PCDC2 PROGRAMMED CELL DEATH PROTEIN 2 -RELATED"/>
    <property type="match status" value="1"/>
</dbReference>
<dbReference type="InterPro" id="IPR002893">
    <property type="entry name" value="Znf_MYND"/>
</dbReference>
<keyword evidence="1" id="KW-0479">Metal-binding</keyword>
<evidence type="ECO:0000259" key="5">
    <source>
        <dbReference type="PROSITE" id="PS50865"/>
    </source>
</evidence>
<dbReference type="OrthoDB" id="443682at2759"/>
<evidence type="ECO:0000256" key="1">
    <source>
        <dbReference type="ARBA" id="ARBA00022723"/>
    </source>
</evidence>
<dbReference type="GO" id="GO:0005634">
    <property type="term" value="C:nucleus"/>
    <property type="evidence" value="ECO:0007669"/>
    <property type="project" value="TreeGrafter"/>
</dbReference>